<feature type="domain" description="BIG2" evidence="3">
    <location>
        <begin position="3028"/>
        <end position="3102"/>
    </location>
</feature>
<feature type="region of interest" description="Disordered" evidence="1">
    <location>
        <begin position="2866"/>
        <end position="2893"/>
    </location>
</feature>
<name>W7V0R4_RUMFL</name>
<dbReference type="OrthoDB" id="9816455at2"/>
<reference evidence="4 5" key="1">
    <citation type="journal article" date="2014" name="PLoS ONE">
        <title>Rumen cellulosomics: divergent fiber-degrading strategies revealed by comparative genome-wide analysis of six ruminococcal strains.</title>
        <authorList>
            <person name="Dassa B."/>
            <person name="Borovok I."/>
            <person name="Ruimy-Israeli V."/>
            <person name="Lamed R."/>
            <person name="Flint H.J."/>
            <person name="Duncan S.H."/>
            <person name="Henrissat B."/>
            <person name="Coutinho P."/>
            <person name="Morrison M."/>
            <person name="Mosoni P."/>
            <person name="Yeoman C.J."/>
            <person name="White B.A."/>
            <person name="Bayer E.A."/>
        </authorList>
    </citation>
    <scope>NUCLEOTIDE SEQUENCE [LARGE SCALE GENOMIC DNA]</scope>
    <source>
        <strain evidence="4 5">007c</strain>
    </source>
</reference>
<dbReference type="SUPFAM" id="SSF49373">
    <property type="entry name" value="Invasin/intimin cell-adhesion fragments"/>
    <property type="match status" value="1"/>
</dbReference>
<keyword evidence="2" id="KW-0472">Membrane</keyword>
<feature type="region of interest" description="Disordered" evidence="1">
    <location>
        <begin position="333"/>
        <end position="369"/>
    </location>
</feature>
<accession>W7V0R4</accession>
<dbReference type="Pfam" id="PF05738">
    <property type="entry name" value="Cna_B"/>
    <property type="match status" value="5"/>
</dbReference>
<dbReference type="EMBL" id="ATAX01000016">
    <property type="protein sequence ID" value="EWM54382.1"/>
    <property type="molecule type" value="Genomic_DNA"/>
</dbReference>
<organism evidence="4 5">
    <name type="scientific">Ruminococcus flavefaciens 007c</name>
    <dbReference type="NCBI Taxonomy" id="1341157"/>
    <lineage>
        <taxon>Bacteria</taxon>
        <taxon>Bacillati</taxon>
        <taxon>Bacillota</taxon>
        <taxon>Clostridia</taxon>
        <taxon>Eubacteriales</taxon>
        <taxon>Oscillospiraceae</taxon>
        <taxon>Ruminococcus</taxon>
    </lineage>
</organism>
<gene>
    <name evidence="4" type="ORF">RF007C_12295</name>
</gene>
<dbReference type="InterPro" id="IPR008964">
    <property type="entry name" value="Invasin/intimin_cell_adhesion"/>
</dbReference>
<keyword evidence="5" id="KW-1185">Reference proteome</keyword>
<evidence type="ECO:0000256" key="2">
    <source>
        <dbReference type="SAM" id="Phobius"/>
    </source>
</evidence>
<dbReference type="PATRIC" id="fig|1341157.4.peg.1048"/>
<dbReference type="SMART" id="SM00635">
    <property type="entry name" value="BID_2"/>
    <property type="match status" value="2"/>
</dbReference>
<sequence length="3464" mass="383131">MNLKRIADHMIRSRPFARKCVAFILSLSILIGYALPLDCIMTAFAASENVVPSGSYEINNDITGVDIGLGDGQGTYDSGTNTITAGEGLDQVDFDMTVNFLINDHQHDKVDTNKPYIYLKVPKDQLNIFGMSGSGSGKSDDKSSGWSTYKQANNLEATLESGTFTVYDTGNDDYGYVVLEFNNDYINYLKQSGGIIKGALSFQGEVVRSHLQNGDKVVNLGNVCINVDFDDRIPDVQKTGRIDHTDELGYPIIRWELTITDLYETDNYHISDAMFGSMIPGSFSCNPNGVCFMQNGDIVFNNSINEHKQFTISYETRVTPEELNSHNETFNVTNTASIGNNSDTASVPVTPDSQPHVEKSGTADYNYQGDRSGEETGKYYIYWTVEARKNYGLGLGGVTLTDVPGIGLGNIELISASDGSNPLNVNNLLTISGNDITFNSGVNNSYVKLVYRTEVAPASSESNFTNTVSTDNETKTQTVNYNKSSKHTSGKSGSYRIEDNNGVISEFIDWTITLETNDWHEKINGYEVEDSAFASGAVWKNARAVTKSDQYIDISASDISQWISVSGEKLTVSSSQPDIKRIELTYSVPVGAIEGRDATHGGTASNTYKVEDDKPQTATVSVPDLAGSSQVVVNKHWDNNEDPNRGSTKAQFKLYYKIGQNGSWGEFHNYQNGYDDVIEVPATYDQQVIFNDLPAYQYNTSDNTRTPIYYKIEETIVEDGGADTSLYKKEFISGSAEGIKASDNPYFGLSNTWEGTNVTGTKTWRDDEGLEANRPDAILKLQKLVNGQWVDVSSMNAGKENYSSVTWNSLPKYDENHKEIQYRVVEESVPQGYTSVQNGNTITNVYNNMTVSAEKFWDRVDSDDDKPPCVKFKLMRTIDPNDDSSWTDVAGTEKILNKADYGNSANILKWPDLPKDDGQGHSYYYKVVEVQETPEQLDFDVTDNNNVIAASTWSHTAIITNVWKKTNISFSKQWMDDNGNERFRPNLVFALEKSTDNGNTWTQIKTVKMVNDGTGLYKPEGSTDAGSSDISYTWHDLEAGDNIKYRVVETDMLALKRNLAEPGVESGDTDTGYDVYYNSPDDNNPPTLSSTGLTEARNVNVINKSNMITIRVNKNWNGVYGDSRPDRVGYRLYKWTEEQYNTLTEAEKYTDTYKFSNKYAMKNSAGESDVIYWTWMLSEDENGDSYHYGLREFYIGKKITDDGNGNITYSDESEYYNDYEIDISDEWQGDKLQVFNVTNTWKKLNVSIDKRWDDGTNVSSYKSITMKLMRRIGENGSWEEVPGKEQKSVTAAENWRLDDAWTDLPRTTEQGQNIYYRAEEVKAVKTDDTEVNIADNPDFYTRPDAVGINSSGDSVVTNTPKKITVNAVKHWVSPRGTAKPSEITLTLMASYNGGANWVTADQINSSIESVKTLLLDQNDQNADLTTSWQDLPTKYVYDSIERDVIYKIVEGDVSGYTASYSAEEVMTNSTVTITNTENAPYTKKAANYSKNEMQPAPDIYNRPTLISTNDDPLVENTLPSEELKSVSTKMVNINGEEVECYIFKWRVDLLTNQNRDNENEHQDYQFTDTLTDGSVFYNDYNEYAITYYDTGQEKNNAYVFSQQILDKISDGTMTESDWSTALGPYNNLISAEYNDSMTSATFNAGKSVSRFAYYTATPKSVVDSAVEQNGEFVISNYIREQNEPTSNKVDMKINGGSDTGVIDKINKTASGTTSGGKATIQNGVAHYTLDVNKDSKYLSSGDTVSVTDIFRILKYKPNGGDEQVGRDVQVEPTLENLNVYYYDVDGRRSRVDPDEYSYSVTKDTNGVFEKAEDYSTKFDNSCIKNYQPNICVEPSVDAPKGLEVIVRFVGNKPNSPVYIDRNSSTLMNSSDVSVELLSNTFDSSGAVLIKLAFLNDVAKKSNLGQLGFFIDDEHGSVKSELQSYEVVSAVLYSRTETTDYITKFTLPDGGHYEIMYDYVIKNPDGSDLARDSSIWLQNEATVHTSGGDKTDYSQETEYIVYKSGAQTQVGENFRIVKVDLGNKSITDLNAEFKLARYDTNSGNWIYADDYSYMQYTLQNGYSYFDESLHVASFEQELTETGGNIPDDSANMVLSGSFEVDVLKDTLYKIVEVKAPDNHEGYDYPEVPYQQGDHTVSGNSGNTYYFVYDTSTEIKNALAEQANVGAGAVQSIKTVNSDLIVPNVRLIDIGAQKIWEQDPDSAVNDVEVAVLLLRSHTNDISDAVIVENQEDYILDRSNWENYDADNEAYILKKEDAWTQNSIWTDLPNSDMTTQQPYYYFLKEVAYKIGNTWYYTDDPATEYKPSYVNDTISSSGVIGISNSRKLLVKKQWEDKNGDPLVDPPVSAVDFNLYGIKSDGTEVKIILPDGSQRLTAPNWSLEVPRYLIDDADYVRFRIEETTSLDGYIVSDVYSLNGIVGVINLINKNTDPTSVSVNLTKTWADGNDAHGTEDAVTFTLYQFTGKQTVDQTFIENFILSGQYNGVSMVNTVQNPVTVDGSTESDAWSWQWDGLPFRDASGQNKLQYFVTEEQSSTTSGRYSAIYTLDGNSVYTAVRDLDVTNKQPGVLVIKKQWRDKTLVNEPLIANPNYSDVKLKLYRKAAGSAQQGDPESEDFFEKYGLDETNDLVTGADGMDENGIITVGRDDHWTVSLSGLDEGYLYYVQEVDGPGYLVEDYAPVYSNEGQLLGSDEIITVDNFVEGERIKVKAVKNWDDRDTSVDIPDSVTLILEQLNSSGGAPVTIGSKSVSASDEWTAEWDNLPASKTYQIREEVPEGWLVSYGDVSVTTDDQDNEVRNYSVTNVIDTGQLKVNKRWLNNDASGTSSVTVGLYRQAYDANGDPVAETEADSQNVSGRFSSGRNMLSLRKVRKALAESTPSPAPSPKRAPSVSGANLLSRNSRDAEKQYVKLDVNAATIPENTNNIEALCNGYTIDEIEVIYDDSKGKNGIYNSKIHLKNDDATFELNGTVTDYSSKFELSGLSNVWINGVQYLTVENPLRAIWITENDNNSQNSIDYGRILIKEIRFYYTPTGPQVTITNKPANANVVAGDTASLEATTTEGTITWSSSNAAATVDPDTGAITFNQVSEATNVTITASATGSGVTDTDSVTYTVSPFTINNKSTINTSQSEGNELQLSANASATWSSDNTSVATVDNSGNVTFVGNGTVTITATHGGATDTITFDVSSQSFTAEITPDTIHNGMTATLSTDPSLTNVVWSLKNSGDSEKVTISGNTVTANVENADVVLVAERGDASTEVTLHIRPMMVSYNGGDIIPTSLTMNVNSSIPVLNVVGASSGTSGDTDIAYYDPVTRTVKTGEKIGETSITITDSGSTMTFTVKTEVNEASANVPVGAQKIQDITITSDNNWLSDTISNLPKTDGKGNTYRYFIKEESTGSYIPVAYSTSEGGAVLGDSVLQLDLTNAATQSPVTLPESGSTGTRLYHTLGALMLLLVAAGYAEFKRRRWYNE</sequence>
<dbReference type="Gene3D" id="2.60.40.1080">
    <property type="match status" value="1"/>
</dbReference>
<proteinExistence type="predicted"/>
<protein>
    <recommendedName>
        <fullName evidence="3">BIG2 domain-containing protein</fullName>
    </recommendedName>
</protein>
<dbReference type="Pfam" id="PF02368">
    <property type="entry name" value="Big_2"/>
    <property type="match status" value="1"/>
</dbReference>
<dbReference type="Proteomes" id="UP000019365">
    <property type="component" value="Unassembled WGS sequence"/>
</dbReference>
<dbReference type="InterPro" id="IPR003343">
    <property type="entry name" value="Big_2"/>
</dbReference>
<feature type="compositionally biased region" description="Polar residues" evidence="1">
    <location>
        <begin position="333"/>
        <end position="353"/>
    </location>
</feature>
<dbReference type="eggNOG" id="COG4932">
    <property type="taxonomic scope" value="Bacteria"/>
</dbReference>
<dbReference type="InterPro" id="IPR008454">
    <property type="entry name" value="Collagen-bd_Cna-like_B-typ_dom"/>
</dbReference>
<dbReference type="SUPFAM" id="SSF49478">
    <property type="entry name" value="Cna protein B-type domain"/>
    <property type="match status" value="4"/>
</dbReference>
<keyword evidence="2" id="KW-0812">Transmembrane</keyword>
<evidence type="ECO:0000313" key="4">
    <source>
        <dbReference type="EMBL" id="EWM54382.1"/>
    </source>
</evidence>
<feature type="domain" description="BIG2" evidence="3">
    <location>
        <begin position="3107"/>
        <end position="3179"/>
    </location>
</feature>
<dbReference type="RefSeq" id="WP_037297818.1">
    <property type="nucleotide sequence ID" value="NZ_ATAX01000016.1"/>
</dbReference>
<dbReference type="CDD" id="cd00222">
    <property type="entry name" value="CollagenBindB"/>
    <property type="match status" value="1"/>
</dbReference>
<keyword evidence="2" id="KW-1133">Transmembrane helix</keyword>
<evidence type="ECO:0000313" key="5">
    <source>
        <dbReference type="Proteomes" id="UP000019365"/>
    </source>
</evidence>
<evidence type="ECO:0000256" key="1">
    <source>
        <dbReference type="SAM" id="MobiDB-lite"/>
    </source>
</evidence>
<dbReference type="Gene3D" id="2.60.40.1140">
    <property type="entry name" value="Collagen-binding surface protein Cna, B-type domain"/>
    <property type="match status" value="7"/>
</dbReference>
<evidence type="ECO:0000259" key="3">
    <source>
        <dbReference type="SMART" id="SM00635"/>
    </source>
</evidence>
<feature type="transmembrane region" description="Helical" evidence="2">
    <location>
        <begin position="3437"/>
        <end position="3456"/>
    </location>
</feature>
<comment type="caution">
    <text evidence="4">The sequence shown here is derived from an EMBL/GenBank/DDBJ whole genome shotgun (WGS) entry which is preliminary data.</text>
</comment>